<accession>A0ACC0X238</accession>
<evidence type="ECO:0000313" key="1">
    <source>
        <dbReference type="EMBL" id="KAJ0008015.1"/>
    </source>
</evidence>
<dbReference type="EMBL" id="CM047750">
    <property type="protein sequence ID" value="KAJ0008015.1"/>
    <property type="molecule type" value="Genomic_DNA"/>
</dbReference>
<name>A0ACC0X238_9ROSI</name>
<dbReference type="Proteomes" id="UP001163603">
    <property type="component" value="Chromosome 15"/>
</dbReference>
<protein>
    <submittedName>
        <fullName evidence="1">Uncharacterized protein</fullName>
    </submittedName>
</protein>
<comment type="caution">
    <text evidence="1">The sequence shown here is derived from an EMBL/GenBank/DDBJ whole genome shotgun (WGS) entry which is preliminary data.</text>
</comment>
<proteinExistence type="predicted"/>
<organism evidence="1 2">
    <name type="scientific">Pistacia integerrima</name>
    <dbReference type="NCBI Taxonomy" id="434235"/>
    <lineage>
        <taxon>Eukaryota</taxon>
        <taxon>Viridiplantae</taxon>
        <taxon>Streptophyta</taxon>
        <taxon>Embryophyta</taxon>
        <taxon>Tracheophyta</taxon>
        <taxon>Spermatophyta</taxon>
        <taxon>Magnoliopsida</taxon>
        <taxon>eudicotyledons</taxon>
        <taxon>Gunneridae</taxon>
        <taxon>Pentapetalae</taxon>
        <taxon>rosids</taxon>
        <taxon>malvids</taxon>
        <taxon>Sapindales</taxon>
        <taxon>Anacardiaceae</taxon>
        <taxon>Pistacia</taxon>
    </lineage>
</organism>
<reference evidence="2" key="1">
    <citation type="journal article" date="2023" name="G3 (Bethesda)">
        <title>Genome assembly and association tests identify interacting loci associated with vigor, precocity, and sex in interspecific pistachio rootstocks.</title>
        <authorList>
            <person name="Palmer W."/>
            <person name="Jacygrad E."/>
            <person name="Sagayaradj S."/>
            <person name="Cavanaugh K."/>
            <person name="Han R."/>
            <person name="Bertier L."/>
            <person name="Beede B."/>
            <person name="Kafkas S."/>
            <person name="Golino D."/>
            <person name="Preece J."/>
            <person name="Michelmore R."/>
        </authorList>
    </citation>
    <scope>NUCLEOTIDE SEQUENCE [LARGE SCALE GENOMIC DNA]</scope>
</reference>
<keyword evidence="2" id="KW-1185">Reference proteome</keyword>
<sequence length="77" mass="9336">MIRKQFDDEIEKILDYWRMGHHKKNRRIEYLVKWKRGKDNEVSWERDIDLWQFEKIVQEYISTISTNMSGSSSAGAL</sequence>
<evidence type="ECO:0000313" key="2">
    <source>
        <dbReference type="Proteomes" id="UP001163603"/>
    </source>
</evidence>
<gene>
    <name evidence="1" type="ORF">Pint_30332</name>
</gene>